<dbReference type="PANTHER" id="PTHR37984:SF5">
    <property type="entry name" value="PROTEIN NYNRIN-LIKE"/>
    <property type="match status" value="1"/>
</dbReference>
<dbReference type="Proteomes" id="UP000663880">
    <property type="component" value="Unassembled WGS sequence"/>
</dbReference>
<dbReference type="Gene3D" id="3.30.70.270">
    <property type="match status" value="1"/>
</dbReference>
<name>A0A821XS44_9NEOP</name>
<feature type="domain" description="Reverse transcriptase" evidence="3">
    <location>
        <begin position="1"/>
        <end position="79"/>
    </location>
</feature>
<dbReference type="AlphaFoldDB" id="A0A821XS44"/>
<dbReference type="InterPro" id="IPR050951">
    <property type="entry name" value="Retrovirus_Pol_polyprotein"/>
</dbReference>
<dbReference type="Gene3D" id="1.10.340.70">
    <property type="match status" value="1"/>
</dbReference>
<dbReference type="PROSITE" id="PS50878">
    <property type="entry name" value="RT_POL"/>
    <property type="match status" value="1"/>
</dbReference>
<gene>
    <name evidence="5" type="ORF">PMACD_LOCUS15401</name>
</gene>
<dbReference type="InterPro" id="IPR012337">
    <property type="entry name" value="RNaseH-like_sf"/>
</dbReference>
<dbReference type="GO" id="GO:0003964">
    <property type="term" value="F:RNA-directed DNA polymerase activity"/>
    <property type="evidence" value="ECO:0007669"/>
    <property type="project" value="UniProtKB-EC"/>
</dbReference>
<comment type="subcellular location">
    <subcellularLocation>
        <location evidence="2">Nucleus</location>
    </subcellularLocation>
</comment>
<dbReference type="Pfam" id="PF00078">
    <property type="entry name" value="RVT_1"/>
    <property type="match status" value="1"/>
</dbReference>
<dbReference type="OrthoDB" id="425619at2759"/>
<evidence type="ECO:0000256" key="1">
    <source>
        <dbReference type="ARBA" id="ARBA00012493"/>
    </source>
</evidence>
<dbReference type="SUPFAM" id="SSF53098">
    <property type="entry name" value="Ribonuclease H-like"/>
    <property type="match status" value="1"/>
</dbReference>
<accession>A0A821XS44</accession>
<evidence type="ECO:0000313" key="5">
    <source>
        <dbReference type="EMBL" id="CAF4948093.1"/>
    </source>
</evidence>
<dbReference type="InterPro" id="IPR043502">
    <property type="entry name" value="DNA/RNA_pol_sf"/>
</dbReference>
<dbReference type="EC" id="2.7.7.49" evidence="1"/>
<dbReference type="PANTHER" id="PTHR37984">
    <property type="entry name" value="PROTEIN CBG26694"/>
    <property type="match status" value="1"/>
</dbReference>
<dbReference type="InterPro" id="IPR043128">
    <property type="entry name" value="Rev_trsase/Diguanyl_cyclase"/>
</dbReference>
<dbReference type="GO" id="GO:0005634">
    <property type="term" value="C:nucleus"/>
    <property type="evidence" value="ECO:0007669"/>
    <property type="project" value="UniProtKB-SubCell"/>
</dbReference>
<dbReference type="InterPro" id="IPR000477">
    <property type="entry name" value="RT_dom"/>
</dbReference>
<dbReference type="Pfam" id="PF17921">
    <property type="entry name" value="Integrase_H2C2"/>
    <property type="match status" value="1"/>
</dbReference>
<keyword evidence="6" id="KW-1185">Reference proteome</keyword>
<dbReference type="GO" id="GO:0042575">
    <property type="term" value="C:DNA polymerase complex"/>
    <property type="evidence" value="ECO:0007669"/>
    <property type="project" value="UniProtKB-ARBA"/>
</dbReference>
<evidence type="ECO:0000259" key="3">
    <source>
        <dbReference type="PROSITE" id="PS50878"/>
    </source>
</evidence>
<dbReference type="EMBL" id="CAJOBZ010000070">
    <property type="protein sequence ID" value="CAF4948093.1"/>
    <property type="molecule type" value="Genomic_DNA"/>
</dbReference>
<dbReference type="PROSITE" id="PS51031">
    <property type="entry name" value="BESS"/>
    <property type="match status" value="1"/>
</dbReference>
<evidence type="ECO:0000313" key="6">
    <source>
        <dbReference type="Proteomes" id="UP000663880"/>
    </source>
</evidence>
<proteinExistence type="predicted"/>
<comment type="caution">
    <text evidence="5">The sequence shown here is derived from an EMBL/GenBank/DDBJ whole genome shotgun (WGS) entry which is preliminary data.</text>
</comment>
<dbReference type="InterPro" id="IPR041588">
    <property type="entry name" value="Integrase_H2C2"/>
</dbReference>
<dbReference type="FunFam" id="1.10.340.70:FF:000001">
    <property type="entry name" value="Retrovirus-related Pol polyprotein from transposon gypsy-like Protein"/>
    <property type="match status" value="1"/>
</dbReference>
<feature type="domain" description="BESS" evidence="4">
    <location>
        <begin position="131"/>
        <end position="170"/>
    </location>
</feature>
<evidence type="ECO:0000259" key="4">
    <source>
        <dbReference type="PROSITE" id="PS51031"/>
    </source>
</evidence>
<sequence>MDEVVRGFNFCYPYIDDVLVFSKTPEEHAEHLRSLFRRFAKYGIVVNTSKCILGTEEVFTPDETVSSIPSESDYTQDSMSTVANDSLTTHDHPGQIKKRMNPVDIEILKILQSSNEVHKSNSPETKRLMPSDEDEAFLVSILPSIKRLPEDDKMEFWIHVIQLIRKYTNRLRMARHSTPTDTGTTLIVKDENLRKILVTQGENKNIKFDAQASYIVSHILGTHYVKLEKIIRALENGHGDENAHYWSGKGYLMNDGLLYRHKSESDSDEAQLVVPEHEWANMLVVYHDDPNAGHYGADKTYQAISRRYYWIGMRKYIESYAKQCIKCQRYKPSNQKPAELLQTHALSQRFEVISFDLFGPLPPSSDGKTWIFIVEDINSRWVELFSLEDATAERCATVLIN</sequence>
<keyword evidence="2" id="KW-0539">Nucleus</keyword>
<dbReference type="GO" id="GO:0003677">
    <property type="term" value="F:DNA binding"/>
    <property type="evidence" value="ECO:0007669"/>
    <property type="project" value="InterPro"/>
</dbReference>
<dbReference type="InterPro" id="IPR004210">
    <property type="entry name" value="BESS_motif"/>
</dbReference>
<organism evidence="5 6">
    <name type="scientific">Pieris macdunnoughi</name>
    <dbReference type="NCBI Taxonomy" id="345717"/>
    <lineage>
        <taxon>Eukaryota</taxon>
        <taxon>Metazoa</taxon>
        <taxon>Ecdysozoa</taxon>
        <taxon>Arthropoda</taxon>
        <taxon>Hexapoda</taxon>
        <taxon>Insecta</taxon>
        <taxon>Pterygota</taxon>
        <taxon>Neoptera</taxon>
        <taxon>Endopterygota</taxon>
        <taxon>Lepidoptera</taxon>
        <taxon>Glossata</taxon>
        <taxon>Ditrysia</taxon>
        <taxon>Papilionoidea</taxon>
        <taxon>Pieridae</taxon>
        <taxon>Pierinae</taxon>
        <taxon>Pieris</taxon>
    </lineage>
</organism>
<dbReference type="InterPro" id="IPR036397">
    <property type="entry name" value="RNaseH_sf"/>
</dbReference>
<dbReference type="Gene3D" id="3.30.420.10">
    <property type="entry name" value="Ribonuclease H-like superfamily/Ribonuclease H"/>
    <property type="match status" value="1"/>
</dbReference>
<dbReference type="SUPFAM" id="SSF56672">
    <property type="entry name" value="DNA/RNA polymerases"/>
    <property type="match status" value="1"/>
</dbReference>
<dbReference type="Pfam" id="PF02944">
    <property type="entry name" value="BESS"/>
    <property type="match status" value="1"/>
</dbReference>
<evidence type="ECO:0000256" key="2">
    <source>
        <dbReference type="PROSITE-ProRule" id="PRU00371"/>
    </source>
</evidence>
<reference evidence="5" key="1">
    <citation type="submission" date="2021-02" db="EMBL/GenBank/DDBJ databases">
        <authorList>
            <person name="Steward A R."/>
        </authorList>
    </citation>
    <scope>NUCLEOTIDE SEQUENCE</scope>
</reference>
<protein>
    <recommendedName>
        <fullName evidence="1">RNA-directed DNA polymerase</fullName>
        <ecNumber evidence="1">2.7.7.49</ecNumber>
    </recommendedName>
</protein>